<evidence type="ECO:0000313" key="2">
    <source>
        <dbReference type="Proteomes" id="UP000253664"/>
    </source>
</evidence>
<protein>
    <submittedName>
        <fullName evidence="1">Uncharacterized protein</fullName>
    </submittedName>
</protein>
<evidence type="ECO:0000313" key="1">
    <source>
        <dbReference type="EMBL" id="RCI12622.1"/>
    </source>
</evidence>
<dbReference type="Proteomes" id="UP000253664">
    <property type="component" value="Unassembled WGS sequence"/>
</dbReference>
<reference evidence="1 2" key="1">
    <citation type="journal article" date="2015" name="BMC Genomics">
        <title>Insights from the genome of Ophiocordyceps polyrhachis-furcata to pathogenicity and host specificity in insect fungi.</title>
        <authorList>
            <person name="Wichadakul D."/>
            <person name="Kobmoo N."/>
            <person name="Ingsriswang S."/>
            <person name="Tangphatsornruang S."/>
            <person name="Chantasingh D."/>
            <person name="Luangsa-ard J.J."/>
            <person name="Eurwilaichitr L."/>
        </authorList>
    </citation>
    <scope>NUCLEOTIDE SEQUENCE [LARGE SCALE GENOMIC DNA]</scope>
    <source>
        <strain evidence="1 2">BCC 54312</strain>
    </source>
</reference>
<sequence length="158" mass="18191">MYDSYQATWKSRVRFIHFSCFSHDLSTELNMKKKKQSWPWFALLLNTVFANHYCKKNAWIYWDVIDSLDDRYSVKVNLTNGQGYTEISSTTVMTAFSKCANRKMLCAGDSLANFTCNHSPARHPERGGSGRGEIEFDCSDGLYTCYDFIWVAFNQGSP</sequence>
<dbReference type="EMBL" id="LKCN02000007">
    <property type="protein sequence ID" value="RCI12622.1"/>
    <property type="molecule type" value="Genomic_DNA"/>
</dbReference>
<proteinExistence type="predicted"/>
<name>A0A367LEG4_9HYPO</name>
<keyword evidence="2" id="KW-1185">Reference proteome</keyword>
<dbReference type="AlphaFoldDB" id="A0A367LEG4"/>
<comment type="caution">
    <text evidence="1">The sequence shown here is derived from an EMBL/GenBank/DDBJ whole genome shotgun (WGS) entry which is preliminary data.</text>
</comment>
<accession>A0A367LEG4</accession>
<dbReference type="OrthoDB" id="2361221at2759"/>
<gene>
    <name evidence="1" type="ORF">L249_0315</name>
</gene>
<organism evidence="1 2">
    <name type="scientific">Ophiocordyceps polyrhachis-furcata BCC 54312</name>
    <dbReference type="NCBI Taxonomy" id="1330021"/>
    <lineage>
        <taxon>Eukaryota</taxon>
        <taxon>Fungi</taxon>
        <taxon>Dikarya</taxon>
        <taxon>Ascomycota</taxon>
        <taxon>Pezizomycotina</taxon>
        <taxon>Sordariomycetes</taxon>
        <taxon>Hypocreomycetidae</taxon>
        <taxon>Hypocreales</taxon>
        <taxon>Ophiocordycipitaceae</taxon>
        <taxon>Ophiocordyceps</taxon>
    </lineage>
</organism>